<dbReference type="Proteomes" id="UP000789920">
    <property type="component" value="Unassembled WGS sequence"/>
</dbReference>
<name>A0ACA9S831_9GLOM</name>
<comment type="caution">
    <text evidence="1">The sequence shown here is derived from an EMBL/GenBank/DDBJ whole genome shotgun (WGS) entry which is preliminary data.</text>
</comment>
<accession>A0ACA9S831</accession>
<keyword evidence="2" id="KW-1185">Reference proteome</keyword>
<proteinExistence type="predicted"/>
<evidence type="ECO:0000313" key="2">
    <source>
        <dbReference type="Proteomes" id="UP000789920"/>
    </source>
</evidence>
<reference evidence="1" key="1">
    <citation type="submission" date="2021-06" db="EMBL/GenBank/DDBJ databases">
        <authorList>
            <person name="Kallberg Y."/>
            <person name="Tangrot J."/>
            <person name="Rosling A."/>
        </authorList>
    </citation>
    <scope>NUCLEOTIDE SEQUENCE</scope>
    <source>
        <strain evidence="1">MA461A</strain>
    </source>
</reference>
<gene>
    <name evidence="1" type="ORF">RPERSI_LOCUS27323</name>
</gene>
<organism evidence="1 2">
    <name type="scientific">Racocetra persica</name>
    <dbReference type="NCBI Taxonomy" id="160502"/>
    <lineage>
        <taxon>Eukaryota</taxon>
        <taxon>Fungi</taxon>
        <taxon>Fungi incertae sedis</taxon>
        <taxon>Mucoromycota</taxon>
        <taxon>Glomeromycotina</taxon>
        <taxon>Glomeromycetes</taxon>
        <taxon>Diversisporales</taxon>
        <taxon>Gigasporaceae</taxon>
        <taxon>Racocetra</taxon>
    </lineage>
</organism>
<feature type="non-terminal residue" evidence="1">
    <location>
        <position position="290"/>
    </location>
</feature>
<sequence length="290" mass="33174">MVVVIKVIIASNHYLVGLYPRVFFNHRINNNPLHPSLTIYQETVIRTLKWAFNSPLTSIRKNVSLFESFMKKFKCTEPIESLIDDIDTDLNGYWLGAETWQGQPPEAILLYVHGGPYISVTSLLGVQSLCFLLQTLRTKYNKHIRVLTIDYELASDEPFPVGLNYLERVYRWLVSSGRPGSKKVFLCGDSIGAVMVLGLLQHIYTNNNISADSINPMGAILISPWVDLSCDSFSYFTNEKYDYLSNCLLRFASEYYVFGQKGDPILNKRRSRNVNANMSQDNNIFSWLED</sequence>
<evidence type="ECO:0000313" key="1">
    <source>
        <dbReference type="EMBL" id="CAG8828751.1"/>
    </source>
</evidence>
<protein>
    <submittedName>
        <fullName evidence="1">3597_t:CDS:1</fullName>
    </submittedName>
</protein>
<dbReference type="EMBL" id="CAJVQC010096014">
    <property type="protein sequence ID" value="CAG8828751.1"/>
    <property type="molecule type" value="Genomic_DNA"/>
</dbReference>